<feature type="non-terminal residue" evidence="1">
    <location>
        <position position="1"/>
    </location>
</feature>
<protein>
    <submittedName>
        <fullName evidence="1">Uncharacterized protein</fullName>
    </submittedName>
</protein>
<sequence length="31" mass="3508">ISSFLQGLRQALEFISRAAKREEDKRSGQGE</sequence>
<proteinExistence type="predicted"/>
<accession>X0TKQ8</accession>
<evidence type="ECO:0000313" key="1">
    <source>
        <dbReference type="EMBL" id="GAF87856.1"/>
    </source>
</evidence>
<dbReference type="AlphaFoldDB" id="X0TKQ8"/>
<reference evidence="1" key="1">
    <citation type="journal article" date="2014" name="Front. Microbiol.">
        <title>High frequency of phylogenetically diverse reductive dehalogenase-homologous genes in deep subseafloor sedimentary metagenomes.</title>
        <authorList>
            <person name="Kawai M."/>
            <person name="Futagami T."/>
            <person name="Toyoda A."/>
            <person name="Takaki Y."/>
            <person name="Nishi S."/>
            <person name="Hori S."/>
            <person name="Arai W."/>
            <person name="Tsubouchi T."/>
            <person name="Morono Y."/>
            <person name="Uchiyama I."/>
            <person name="Ito T."/>
            <person name="Fujiyama A."/>
            <person name="Inagaki F."/>
            <person name="Takami H."/>
        </authorList>
    </citation>
    <scope>NUCLEOTIDE SEQUENCE</scope>
    <source>
        <strain evidence="1">Expedition CK06-06</strain>
    </source>
</reference>
<comment type="caution">
    <text evidence="1">The sequence shown here is derived from an EMBL/GenBank/DDBJ whole genome shotgun (WGS) entry which is preliminary data.</text>
</comment>
<name>X0TKQ8_9ZZZZ</name>
<organism evidence="1">
    <name type="scientific">marine sediment metagenome</name>
    <dbReference type="NCBI Taxonomy" id="412755"/>
    <lineage>
        <taxon>unclassified sequences</taxon>
        <taxon>metagenomes</taxon>
        <taxon>ecological metagenomes</taxon>
    </lineage>
</organism>
<gene>
    <name evidence="1" type="ORF">S01H1_23800</name>
</gene>
<dbReference type="EMBL" id="BARS01013879">
    <property type="protein sequence ID" value="GAF87856.1"/>
    <property type="molecule type" value="Genomic_DNA"/>
</dbReference>